<dbReference type="RefSeq" id="WP_062064310.1">
    <property type="nucleotide sequence ID" value="NZ_CP013264.1"/>
</dbReference>
<evidence type="ECO:0000256" key="5">
    <source>
        <dbReference type="ARBA" id="ARBA00023221"/>
    </source>
</evidence>
<name>A0A0S3EYP8_9SPHN</name>
<dbReference type="STRING" id="1332080.ATN00_09885"/>
<dbReference type="InterPro" id="IPR036291">
    <property type="entry name" value="NAD(P)-bd_dom_sf"/>
</dbReference>
<evidence type="ECO:0000256" key="3">
    <source>
        <dbReference type="ARBA" id="ARBA00023027"/>
    </source>
</evidence>
<organism evidence="7 8">
    <name type="scientific">Sphingobium baderi</name>
    <dbReference type="NCBI Taxonomy" id="1332080"/>
    <lineage>
        <taxon>Bacteria</taxon>
        <taxon>Pseudomonadati</taxon>
        <taxon>Pseudomonadota</taxon>
        <taxon>Alphaproteobacteria</taxon>
        <taxon>Sphingomonadales</taxon>
        <taxon>Sphingomonadaceae</taxon>
        <taxon>Sphingobium</taxon>
    </lineage>
</organism>
<dbReference type="KEGG" id="sbd:ATN00_09885"/>
<evidence type="ECO:0000256" key="2">
    <source>
        <dbReference type="ARBA" id="ARBA00023002"/>
    </source>
</evidence>
<dbReference type="EMBL" id="CP013264">
    <property type="protein sequence ID" value="ALR20569.1"/>
    <property type="molecule type" value="Genomic_DNA"/>
</dbReference>
<dbReference type="PROSITE" id="PS00061">
    <property type="entry name" value="ADH_SHORT"/>
    <property type="match status" value="1"/>
</dbReference>
<dbReference type="GO" id="GO:0008202">
    <property type="term" value="P:steroid metabolic process"/>
    <property type="evidence" value="ECO:0007669"/>
    <property type="project" value="UniProtKB-KW"/>
</dbReference>
<accession>A0A0S3EYP8</accession>
<reference evidence="7 8" key="1">
    <citation type="submission" date="2015-11" db="EMBL/GenBank/DDBJ databases">
        <title>A Two-component Flavoprotein Monooxygenase System MeaXY Responsible for para-Hydroxylation of 2-Methyl-6-ethylaniline and 2,6-Diethylaniline in Sphingobium baderi DE-13.</title>
        <authorList>
            <person name="Cheng M."/>
            <person name="Meng Q."/>
            <person name="Yang Y."/>
            <person name="Chu C."/>
            <person name="Yan X."/>
            <person name="He J."/>
            <person name="Li S."/>
        </authorList>
    </citation>
    <scope>NUCLEOTIDE SEQUENCE [LARGE SCALE GENOMIC DNA]</scope>
    <source>
        <strain evidence="7 8">DE-13</strain>
    </source>
</reference>
<keyword evidence="3" id="KW-0520">NAD</keyword>
<dbReference type="Pfam" id="PF13561">
    <property type="entry name" value="adh_short_C2"/>
    <property type="match status" value="1"/>
</dbReference>
<keyword evidence="5" id="KW-0753">Steroid metabolism</keyword>
<comment type="catalytic activity">
    <reaction evidence="6">
        <text>2,5-dichlorocyclohexa-2,5-dien-1,4-diol + NAD(+) = 2,5-dichlorohydroquinone + NADH + H(+)</text>
        <dbReference type="Rhea" id="RHEA:15741"/>
        <dbReference type="ChEBI" id="CHEBI:15378"/>
        <dbReference type="ChEBI" id="CHEBI:27545"/>
        <dbReference type="ChEBI" id="CHEBI:28975"/>
        <dbReference type="ChEBI" id="CHEBI:57540"/>
        <dbReference type="ChEBI" id="CHEBI:57945"/>
    </reaction>
</comment>
<dbReference type="SUPFAM" id="SSF51735">
    <property type="entry name" value="NAD(P)-binding Rossmann-fold domains"/>
    <property type="match status" value="1"/>
</dbReference>
<dbReference type="CDD" id="cd05233">
    <property type="entry name" value="SDR_c"/>
    <property type="match status" value="1"/>
</dbReference>
<proteinExistence type="inferred from homology"/>
<dbReference type="Proteomes" id="UP000056968">
    <property type="component" value="Chromosome"/>
</dbReference>
<evidence type="ECO:0000256" key="1">
    <source>
        <dbReference type="ARBA" id="ARBA00006484"/>
    </source>
</evidence>
<sequence>MAGRFEGKVALVTAAADGIGAATAKAFAENGARVVLSDINTELGEERAEALRAAGHSATFIRADATREEEVEALVRRTVLDHGGLHLAANVVGDGHPGASGPEFHQQSLEAFEYTIMMCLRTTFLCLKHEIAHMIDHGGGAIANVTSLAGMLYNSFGGAGYGSSKAAVIRLTKFAAVSYADRGIRVNCIAPGVTPTRAYYKSGPEHAKVLIDEQVINQPIRRAIATEEQAAGIIWLCSDEASMVTGHNLPIDGGWTAQY</sequence>
<dbReference type="GO" id="GO:0016491">
    <property type="term" value="F:oxidoreductase activity"/>
    <property type="evidence" value="ECO:0007669"/>
    <property type="project" value="UniProtKB-KW"/>
</dbReference>
<evidence type="ECO:0000256" key="4">
    <source>
        <dbReference type="ARBA" id="ARBA00023098"/>
    </source>
</evidence>
<dbReference type="InterPro" id="IPR020904">
    <property type="entry name" value="Sc_DH/Rdtase_CS"/>
</dbReference>
<keyword evidence="8" id="KW-1185">Reference proteome</keyword>
<comment type="similarity">
    <text evidence="1">Belongs to the short-chain dehydrogenases/reductases (SDR) family.</text>
</comment>
<gene>
    <name evidence="7" type="ORF">ATN00_09885</name>
</gene>
<protein>
    <recommendedName>
        <fullName evidence="9">Short-chain dehydrogenase</fullName>
    </recommendedName>
</protein>
<dbReference type="InterPro" id="IPR002347">
    <property type="entry name" value="SDR_fam"/>
</dbReference>
<evidence type="ECO:0000313" key="8">
    <source>
        <dbReference type="Proteomes" id="UP000056968"/>
    </source>
</evidence>
<dbReference type="FunFam" id="3.40.50.720:FF:000084">
    <property type="entry name" value="Short-chain dehydrogenase reductase"/>
    <property type="match status" value="1"/>
</dbReference>
<dbReference type="OrthoDB" id="9792355at2"/>
<dbReference type="AlphaFoldDB" id="A0A0S3EYP8"/>
<keyword evidence="2" id="KW-0560">Oxidoreductase</keyword>
<evidence type="ECO:0000313" key="7">
    <source>
        <dbReference type="EMBL" id="ALR20569.1"/>
    </source>
</evidence>
<dbReference type="Gene3D" id="3.40.50.720">
    <property type="entry name" value="NAD(P)-binding Rossmann-like Domain"/>
    <property type="match status" value="1"/>
</dbReference>
<dbReference type="PANTHER" id="PTHR43180:SF28">
    <property type="entry name" value="NAD(P)-BINDING ROSSMANN-FOLD SUPERFAMILY PROTEIN"/>
    <property type="match status" value="1"/>
</dbReference>
<keyword evidence="4" id="KW-0443">Lipid metabolism</keyword>
<evidence type="ECO:0008006" key="9">
    <source>
        <dbReference type="Google" id="ProtNLM"/>
    </source>
</evidence>
<evidence type="ECO:0000256" key="6">
    <source>
        <dbReference type="ARBA" id="ARBA00051383"/>
    </source>
</evidence>
<dbReference type="PRINTS" id="PR00081">
    <property type="entry name" value="GDHRDH"/>
</dbReference>
<dbReference type="PANTHER" id="PTHR43180">
    <property type="entry name" value="3-OXOACYL-(ACYL-CARRIER-PROTEIN) REDUCTASE (AFU_ORTHOLOGUE AFUA_6G11210)"/>
    <property type="match status" value="1"/>
</dbReference>